<gene>
    <name evidence="1" type="ORF">H5410_053286</name>
</gene>
<organism evidence="1 2">
    <name type="scientific">Solanum commersonii</name>
    <name type="common">Commerson's wild potato</name>
    <name type="synonym">Commerson's nightshade</name>
    <dbReference type="NCBI Taxonomy" id="4109"/>
    <lineage>
        <taxon>Eukaryota</taxon>
        <taxon>Viridiplantae</taxon>
        <taxon>Streptophyta</taxon>
        <taxon>Embryophyta</taxon>
        <taxon>Tracheophyta</taxon>
        <taxon>Spermatophyta</taxon>
        <taxon>Magnoliopsida</taxon>
        <taxon>eudicotyledons</taxon>
        <taxon>Gunneridae</taxon>
        <taxon>Pentapetalae</taxon>
        <taxon>asterids</taxon>
        <taxon>lamiids</taxon>
        <taxon>Solanales</taxon>
        <taxon>Solanaceae</taxon>
        <taxon>Solanoideae</taxon>
        <taxon>Solaneae</taxon>
        <taxon>Solanum</taxon>
    </lineage>
</organism>
<evidence type="ECO:0000313" key="2">
    <source>
        <dbReference type="Proteomes" id="UP000824120"/>
    </source>
</evidence>
<keyword evidence="2" id="KW-1185">Reference proteome</keyword>
<reference evidence="1 2" key="1">
    <citation type="submission" date="2020-09" db="EMBL/GenBank/DDBJ databases">
        <title>De no assembly of potato wild relative species, Solanum commersonii.</title>
        <authorList>
            <person name="Cho K."/>
        </authorList>
    </citation>
    <scope>NUCLEOTIDE SEQUENCE [LARGE SCALE GENOMIC DNA]</scope>
    <source>
        <strain evidence="1">LZ3.2</strain>
        <tissue evidence="1">Leaf</tissue>
    </source>
</reference>
<accession>A0A9J5X3E9</accession>
<proteinExistence type="predicted"/>
<dbReference type="AlphaFoldDB" id="A0A9J5X3E9"/>
<name>A0A9J5X3E9_SOLCO</name>
<dbReference type="EMBL" id="JACXVP010000010">
    <property type="protein sequence ID" value="KAG5582659.1"/>
    <property type="molecule type" value="Genomic_DNA"/>
</dbReference>
<sequence length="86" mass="9866">MHGLMKETKSTVVMLEFLFICDARKVFHYLQICGYGIELGQSRGHVKIQIVMFLVEKYFEAMKIPSCFGICSREVFCVKISSPPRA</sequence>
<evidence type="ECO:0000313" key="1">
    <source>
        <dbReference type="EMBL" id="KAG5582659.1"/>
    </source>
</evidence>
<comment type="caution">
    <text evidence="1">The sequence shown here is derived from an EMBL/GenBank/DDBJ whole genome shotgun (WGS) entry which is preliminary data.</text>
</comment>
<dbReference type="Proteomes" id="UP000824120">
    <property type="component" value="Chromosome 10"/>
</dbReference>
<protein>
    <submittedName>
        <fullName evidence="1">Uncharacterized protein</fullName>
    </submittedName>
</protein>